<evidence type="ECO:0000313" key="7">
    <source>
        <dbReference type="Proteomes" id="UP000198716"/>
    </source>
</evidence>
<dbReference type="PANTHER" id="PTHR21621:SF0">
    <property type="entry name" value="BETA-CITRYLGLUTAMATE SYNTHASE B-RELATED"/>
    <property type="match status" value="1"/>
</dbReference>
<dbReference type="EMBL" id="FOMZ01000004">
    <property type="protein sequence ID" value="SFD84891.1"/>
    <property type="molecule type" value="Genomic_DNA"/>
</dbReference>
<dbReference type="InterPro" id="IPR013815">
    <property type="entry name" value="ATP_grasp_subdomain_1"/>
</dbReference>
<keyword evidence="1" id="KW-0479">Metal-binding</keyword>
<dbReference type="Gene3D" id="3.30.470.20">
    <property type="entry name" value="ATP-grasp fold, B domain"/>
    <property type="match status" value="1"/>
</dbReference>
<protein>
    <submittedName>
        <fullName evidence="6">L-2-aminoadipate N-acetyltransferase</fullName>
    </submittedName>
</protein>
<dbReference type="GO" id="GO:0005737">
    <property type="term" value="C:cytoplasm"/>
    <property type="evidence" value="ECO:0007669"/>
    <property type="project" value="TreeGrafter"/>
</dbReference>
<dbReference type="InterPro" id="IPR011761">
    <property type="entry name" value="ATP-grasp"/>
</dbReference>
<keyword evidence="7" id="KW-1185">Reference proteome</keyword>
<dbReference type="Pfam" id="PF08443">
    <property type="entry name" value="RimK"/>
    <property type="match status" value="1"/>
</dbReference>
<dbReference type="NCBIfam" id="TIGR00768">
    <property type="entry name" value="rimK_fam"/>
    <property type="match status" value="1"/>
</dbReference>
<evidence type="ECO:0000313" key="6">
    <source>
        <dbReference type="EMBL" id="SFD84891.1"/>
    </source>
</evidence>
<dbReference type="InterPro" id="IPR013651">
    <property type="entry name" value="ATP-grasp_RimK-type"/>
</dbReference>
<dbReference type="GO" id="GO:0018169">
    <property type="term" value="F:ribosomal S6-glutamic acid ligase activity"/>
    <property type="evidence" value="ECO:0007669"/>
    <property type="project" value="TreeGrafter"/>
</dbReference>
<evidence type="ECO:0000256" key="4">
    <source>
        <dbReference type="PROSITE-ProRule" id="PRU00409"/>
    </source>
</evidence>
<dbReference type="SUPFAM" id="SSF52440">
    <property type="entry name" value="PreATP-grasp domain"/>
    <property type="match status" value="1"/>
</dbReference>
<dbReference type="AlphaFoldDB" id="A0A1I1VPL3"/>
<proteinExistence type="predicted"/>
<dbReference type="Proteomes" id="UP000198716">
    <property type="component" value="Unassembled WGS sequence"/>
</dbReference>
<dbReference type="InterPro" id="IPR004666">
    <property type="entry name" value="Rp_bS6_RimK/Lys_biosynth_LsyX"/>
</dbReference>
<dbReference type="PANTHER" id="PTHR21621">
    <property type="entry name" value="RIBOSOMAL PROTEIN S6 MODIFICATION PROTEIN"/>
    <property type="match status" value="1"/>
</dbReference>
<reference evidence="7" key="1">
    <citation type="submission" date="2016-10" db="EMBL/GenBank/DDBJ databases">
        <authorList>
            <person name="Varghese N."/>
            <person name="Submissions S."/>
        </authorList>
    </citation>
    <scope>NUCLEOTIDE SEQUENCE [LARGE SCALE GENOMIC DNA]</scope>
    <source>
        <strain evidence="7">DSM 45004</strain>
    </source>
</reference>
<dbReference type="InterPro" id="IPR054562">
    <property type="entry name" value="LysX/ArgX_preATP_grasp"/>
</dbReference>
<dbReference type="RefSeq" id="WP_092925215.1">
    <property type="nucleotide sequence ID" value="NZ_FOMZ01000004.1"/>
</dbReference>
<evidence type="ECO:0000259" key="5">
    <source>
        <dbReference type="PROSITE" id="PS50975"/>
    </source>
</evidence>
<keyword evidence="2 4" id="KW-0547">Nucleotide-binding</keyword>
<organism evidence="6 7">
    <name type="scientific">Actinopolyspora alba</name>
    <dbReference type="NCBI Taxonomy" id="673379"/>
    <lineage>
        <taxon>Bacteria</taxon>
        <taxon>Bacillati</taxon>
        <taxon>Actinomycetota</taxon>
        <taxon>Actinomycetes</taxon>
        <taxon>Actinopolysporales</taxon>
        <taxon>Actinopolysporaceae</taxon>
        <taxon>Actinopolyspora</taxon>
        <taxon>Actinopolyspora alba group</taxon>
    </lineage>
</organism>
<dbReference type="GO" id="GO:0009432">
    <property type="term" value="P:SOS response"/>
    <property type="evidence" value="ECO:0007669"/>
    <property type="project" value="TreeGrafter"/>
</dbReference>
<dbReference type="Pfam" id="PF22626">
    <property type="entry name" value="LysX_preATP_grasp"/>
    <property type="match status" value="1"/>
</dbReference>
<dbReference type="Gene3D" id="3.40.50.20">
    <property type="match status" value="1"/>
</dbReference>
<keyword evidence="3 4" id="KW-0067">ATP-binding</keyword>
<feature type="domain" description="ATP-grasp" evidence="5">
    <location>
        <begin position="95"/>
        <end position="279"/>
    </location>
</feature>
<dbReference type="GO" id="GO:0005524">
    <property type="term" value="F:ATP binding"/>
    <property type="evidence" value="ECO:0007669"/>
    <property type="project" value="UniProtKB-UniRule"/>
</dbReference>
<keyword evidence="6" id="KW-0808">Transferase</keyword>
<evidence type="ECO:0000256" key="1">
    <source>
        <dbReference type="ARBA" id="ARBA00022723"/>
    </source>
</evidence>
<evidence type="ECO:0000256" key="3">
    <source>
        <dbReference type="ARBA" id="ARBA00022840"/>
    </source>
</evidence>
<name>A0A1I1VPL3_9ACTN</name>
<accession>A0A1I1VPL3</accession>
<dbReference type="PROSITE" id="PS50975">
    <property type="entry name" value="ATP_GRASP"/>
    <property type="match status" value="1"/>
</dbReference>
<gene>
    <name evidence="6" type="ORF">SAMN04487819_10467</name>
</gene>
<dbReference type="GO" id="GO:0016740">
    <property type="term" value="F:transferase activity"/>
    <property type="evidence" value="ECO:0007669"/>
    <property type="project" value="UniProtKB-KW"/>
</dbReference>
<dbReference type="SUPFAM" id="SSF56059">
    <property type="entry name" value="Glutathione synthetase ATP-binding domain-like"/>
    <property type="match status" value="1"/>
</dbReference>
<dbReference type="Gene3D" id="3.30.1490.20">
    <property type="entry name" value="ATP-grasp fold, A domain"/>
    <property type="match status" value="1"/>
</dbReference>
<evidence type="ECO:0000256" key="2">
    <source>
        <dbReference type="ARBA" id="ARBA00022741"/>
    </source>
</evidence>
<dbReference type="GO" id="GO:0046872">
    <property type="term" value="F:metal ion binding"/>
    <property type="evidence" value="ECO:0007669"/>
    <property type="project" value="UniProtKB-KW"/>
</dbReference>
<sequence length="283" mass="30987">MGGNIAIVADRISWEERRLIHTAPEFGLRMEWVNDESLCLGHPDAELIKKYDAALIRSRSYTRGGLLATLTEASEMPTMNSASAIHACENKLSLRTLLRTAGVPVTDFRLVLSRRDFTAALDEIPLPVVFKPVLGGMGKRVTLVRHSDTAQSVYDYVEDLGHGFEQAGLVEPYLDEGTSVRCFVVGGELVATAEFAGAGKDWRSNAALGSRTRAFEHEPDVRDIVDRVVGVLGEGIYGIDLFHTPTGYVVNEVNHAPAFRAVSSATGLDFTHAINSYVQEKLR</sequence>
<dbReference type="InterPro" id="IPR016185">
    <property type="entry name" value="PreATP-grasp_dom_sf"/>
</dbReference>